<dbReference type="Pfam" id="PF00571">
    <property type="entry name" value="CBS"/>
    <property type="match status" value="2"/>
</dbReference>
<feature type="domain" description="CBS" evidence="3">
    <location>
        <begin position="10"/>
        <end position="68"/>
    </location>
</feature>
<evidence type="ECO:0000259" key="3">
    <source>
        <dbReference type="PROSITE" id="PS51371"/>
    </source>
</evidence>
<dbReference type="PANTHER" id="PTHR43080">
    <property type="entry name" value="CBS DOMAIN-CONTAINING PROTEIN CBSX3, MITOCHONDRIAL"/>
    <property type="match status" value="1"/>
</dbReference>
<dbReference type="Gene3D" id="3.10.580.10">
    <property type="entry name" value="CBS-domain"/>
    <property type="match status" value="1"/>
</dbReference>
<dbReference type="SUPFAM" id="SSF54631">
    <property type="entry name" value="CBS-domain pair"/>
    <property type="match status" value="1"/>
</dbReference>
<evidence type="ECO:0000313" key="4">
    <source>
        <dbReference type="EMBL" id="MFC6726036.1"/>
    </source>
</evidence>
<proteinExistence type="predicted"/>
<dbReference type="PROSITE" id="PS51371">
    <property type="entry name" value="CBS"/>
    <property type="match status" value="2"/>
</dbReference>
<dbReference type="CDD" id="cd09836">
    <property type="entry name" value="CBS_pair_arch"/>
    <property type="match status" value="1"/>
</dbReference>
<reference evidence="4 5" key="1">
    <citation type="journal article" date="2019" name="Int. J. Syst. Evol. Microbiol.">
        <title>The Global Catalogue of Microorganisms (GCM) 10K type strain sequencing project: providing services to taxonomists for standard genome sequencing and annotation.</title>
        <authorList>
            <consortium name="The Broad Institute Genomics Platform"/>
            <consortium name="The Broad Institute Genome Sequencing Center for Infectious Disease"/>
            <person name="Wu L."/>
            <person name="Ma J."/>
        </authorList>
    </citation>
    <scope>NUCLEOTIDE SEQUENCE [LARGE SCALE GENOMIC DNA]</scope>
    <source>
        <strain evidence="4 5">NBRC 111368</strain>
    </source>
</reference>
<organism evidence="4 5">
    <name type="scientific">Halobium palmae</name>
    <dbReference type="NCBI Taxonomy" id="1776492"/>
    <lineage>
        <taxon>Archaea</taxon>
        <taxon>Methanobacteriati</taxon>
        <taxon>Methanobacteriota</taxon>
        <taxon>Stenosarchaea group</taxon>
        <taxon>Halobacteria</taxon>
        <taxon>Halobacteriales</taxon>
        <taxon>Haloferacaceae</taxon>
        <taxon>Halobium</taxon>
    </lineage>
</organism>
<gene>
    <name evidence="4" type="ORF">ACFQE1_17030</name>
</gene>
<dbReference type="SMART" id="SM00116">
    <property type="entry name" value="CBS"/>
    <property type="match status" value="2"/>
</dbReference>
<dbReference type="InterPro" id="IPR000644">
    <property type="entry name" value="CBS_dom"/>
</dbReference>
<accession>A0ABD5S356</accession>
<dbReference type="PANTHER" id="PTHR43080:SF2">
    <property type="entry name" value="CBS DOMAIN-CONTAINING PROTEIN"/>
    <property type="match status" value="1"/>
</dbReference>
<dbReference type="InterPro" id="IPR046342">
    <property type="entry name" value="CBS_dom_sf"/>
</dbReference>
<keyword evidence="1 2" id="KW-0129">CBS domain</keyword>
<dbReference type="AlphaFoldDB" id="A0ABD5S356"/>
<feature type="domain" description="CBS" evidence="3">
    <location>
        <begin position="75"/>
        <end position="133"/>
    </location>
</feature>
<evidence type="ECO:0000313" key="5">
    <source>
        <dbReference type="Proteomes" id="UP001596328"/>
    </source>
</evidence>
<dbReference type="Proteomes" id="UP001596328">
    <property type="component" value="Unassembled WGS sequence"/>
</dbReference>
<comment type="caution">
    <text evidence="4">The sequence shown here is derived from an EMBL/GenBank/DDBJ whole genome shotgun (WGS) entry which is preliminary data.</text>
</comment>
<dbReference type="EMBL" id="JBHSWU010000850">
    <property type="protein sequence ID" value="MFC6726036.1"/>
    <property type="molecule type" value="Genomic_DNA"/>
</dbReference>
<name>A0ABD5S356_9EURY</name>
<protein>
    <submittedName>
        <fullName evidence="4">CBS domain-containing protein</fullName>
    </submittedName>
</protein>
<evidence type="ECO:0000256" key="2">
    <source>
        <dbReference type="PROSITE-ProRule" id="PRU00703"/>
    </source>
</evidence>
<dbReference type="InterPro" id="IPR051257">
    <property type="entry name" value="Diverse_CBS-Domain"/>
</dbReference>
<evidence type="ECO:0000256" key="1">
    <source>
        <dbReference type="ARBA" id="ARBA00023122"/>
    </source>
</evidence>
<keyword evidence="5" id="KW-1185">Reference proteome</keyword>
<sequence length="134" mass="14532">MDDIFVARLMSSDLQTVSPDTLVEDAATTMLEESIGSVVVVDDAGRLEGILTTTDFVRIVSERKPKDETPVSEYMTTDVMTTTAQVPIREVADAMVEHGFHHMPVVDEDDGTVIGIVSTTDLTAYLSSVRTPSP</sequence>